<dbReference type="GO" id="GO:0015074">
    <property type="term" value="P:DNA integration"/>
    <property type="evidence" value="ECO:0007669"/>
    <property type="project" value="InterPro"/>
</dbReference>
<dbReference type="Pfam" id="PF00589">
    <property type="entry name" value="Phage_integrase"/>
    <property type="match status" value="1"/>
</dbReference>
<keyword evidence="4" id="KW-1185">Reference proteome</keyword>
<organism evidence="3 4">
    <name type="scientific">Flintibacter faecis</name>
    <dbReference type="NCBI Taxonomy" id="2763047"/>
    <lineage>
        <taxon>Bacteria</taxon>
        <taxon>Bacillati</taxon>
        <taxon>Bacillota</taxon>
        <taxon>Clostridia</taxon>
        <taxon>Eubacteriales</taxon>
        <taxon>Flintibacter</taxon>
    </lineage>
</organism>
<proteinExistence type="predicted"/>
<protein>
    <submittedName>
        <fullName evidence="3">Tyrosine-type recombinase/integrase</fullName>
    </submittedName>
</protein>
<accession>A0A8J6J011</accession>
<dbReference type="RefSeq" id="WP_186879249.1">
    <property type="nucleotide sequence ID" value="NZ_JACOPN010000011.1"/>
</dbReference>
<reference evidence="3" key="1">
    <citation type="submission" date="2020-08" db="EMBL/GenBank/DDBJ databases">
        <title>Genome public.</title>
        <authorList>
            <person name="Liu C."/>
            <person name="Sun Q."/>
        </authorList>
    </citation>
    <scope>NUCLEOTIDE SEQUENCE</scope>
    <source>
        <strain evidence="3">BX5</strain>
    </source>
</reference>
<evidence type="ECO:0000313" key="4">
    <source>
        <dbReference type="Proteomes" id="UP000602260"/>
    </source>
</evidence>
<dbReference type="PANTHER" id="PTHR30349:SF64">
    <property type="entry name" value="PROPHAGE INTEGRASE INTD-RELATED"/>
    <property type="match status" value="1"/>
</dbReference>
<feature type="domain" description="Tyr recombinase" evidence="2">
    <location>
        <begin position="1"/>
        <end position="114"/>
    </location>
</feature>
<dbReference type="InterPro" id="IPR011010">
    <property type="entry name" value="DNA_brk_join_enz"/>
</dbReference>
<dbReference type="GO" id="GO:0006310">
    <property type="term" value="P:DNA recombination"/>
    <property type="evidence" value="ECO:0007669"/>
    <property type="project" value="UniProtKB-KW"/>
</dbReference>
<gene>
    <name evidence="3" type="ORF">H8S55_12800</name>
</gene>
<dbReference type="SUPFAM" id="SSF56349">
    <property type="entry name" value="DNA breaking-rejoining enzymes"/>
    <property type="match status" value="1"/>
</dbReference>
<dbReference type="InterPro" id="IPR050090">
    <property type="entry name" value="Tyrosine_recombinase_XerCD"/>
</dbReference>
<dbReference type="Gene3D" id="1.10.443.10">
    <property type="entry name" value="Intergrase catalytic core"/>
    <property type="match status" value="1"/>
</dbReference>
<dbReference type="PANTHER" id="PTHR30349">
    <property type="entry name" value="PHAGE INTEGRASE-RELATED"/>
    <property type="match status" value="1"/>
</dbReference>
<sequence length="124" mass="13749">MREYLLEVKKRQAEDKALFGGGYVDSGYVCVARDGTPISPNTVPHHFQRVLKANGLPCIRFHDLRHSVVHTLRQGGCDAKDIQSWLGHSDVSTTFNIYGHLLEGDMGKLGNVIDKALFSKRLAG</sequence>
<evidence type="ECO:0000259" key="2">
    <source>
        <dbReference type="PROSITE" id="PS51898"/>
    </source>
</evidence>
<keyword evidence="1" id="KW-0233">DNA recombination</keyword>
<name>A0A8J6J011_9FIRM</name>
<dbReference type="AlphaFoldDB" id="A0A8J6J011"/>
<dbReference type="EMBL" id="JACOPN010000011">
    <property type="protein sequence ID" value="MBC5718178.1"/>
    <property type="molecule type" value="Genomic_DNA"/>
</dbReference>
<dbReference type="Proteomes" id="UP000602260">
    <property type="component" value="Unassembled WGS sequence"/>
</dbReference>
<dbReference type="GO" id="GO:0003677">
    <property type="term" value="F:DNA binding"/>
    <property type="evidence" value="ECO:0007669"/>
    <property type="project" value="InterPro"/>
</dbReference>
<dbReference type="InterPro" id="IPR002104">
    <property type="entry name" value="Integrase_catalytic"/>
</dbReference>
<comment type="caution">
    <text evidence="3">The sequence shown here is derived from an EMBL/GenBank/DDBJ whole genome shotgun (WGS) entry which is preliminary data.</text>
</comment>
<evidence type="ECO:0000256" key="1">
    <source>
        <dbReference type="ARBA" id="ARBA00023172"/>
    </source>
</evidence>
<dbReference type="InterPro" id="IPR013762">
    <property type="entry name" value="Integrase-like_cat_sf"/>
</dbReference>
<evidence type="ECO:0000313" key="3">
    <source>
        <dbReference type="EMBL" id="MBC5718178.1"/>
    </source>
</evidence>
<dbReference type="PROSITE" id="PS51898">
    <property type="entry name" value="TYR_RECOMBINASE"/>
    <property type="match status" value="1"/>
</dbReference>